<keyword evidence="1" id="KW-0378">Hydrolase</keyword>
<proteinExistence type="predicted"/>
<organism evidence="1 2">
    <name type="scientific">Hypoxylon rubiginosum</name>
    <dbReference type="NCBI Taxonomy" id="110542"/>
    <lineage>
        <taxon>Eukaryota</taxon>
        <taxon>Fungi</taxon>
        <taxon>Dikarya</taxon>
        <taxon>Ascomycota</taxon>
        <taxon>Pezizomycotina</taxon>
        <taxon>Sordariomycetes</taxon>
        <taxon>Xylariomycetidae</taxon>
        <taxon>Xylariales</taxon>
        <taxon>Hypoxylaceae</taxon>
        <taxon>Hypoxylon</taxon>
    </lineage>
</organism>
<evidence type="ECO:0000313" key="1">
    <source>
        <dbReference type="EMBL" id="KAI4866754.1"/>
    </source>
</evidence>
<protein>
    <submittedName>
        <fullName evidence="1">P-loop containing nucleoside triphosphate hydrolase protein</fullName>
    </submittedName>
</protein>
<dbReference type="EMBL" id="MU393455">
    <property type="protein sequence ID" value="KAI4866754.1"/>
    <property type="molecule type" value="Genomic_DNA"/>
</dbReference>
<evidence type="ECO:0000313" key="2">
    <source>
        <dbReference type="Proteomes" id="UP001497700"/>
    </source>
</evidence>
<keyword evidence="2" id="KW-1185">Reference proteome</keyword>
<dbReference type="Proteomes" id="UP001497700">
    <property type="component" value="Unassembled WGS sequence"/>
</dbReference>
<sequence>MDTVKDAEEMSMLAKQKTTHSPHGVFDASQFKHQVDRDVSSDVIEQLQKEFGNDLAGAIDKFLDEDQKPSNTRDSEEEKDQNSSDKIEHVDNDSNTDSQGRKPFVIRDRYWDKYKRQHVLQKPNKSRGESKKHKRCVIFVRRDYSEDMTSFTTALVISGATLRNALRNIFRGADGFGLTEDESTELDPTFLYWARPELEILAEHYRGISDDTATFEINSAFKFIESEYKDMISVLPSLVPHSITFQYLWALLPPDCLVVGKDFLDFDSIWSVRSHSVERMQDGTFLVMNAENIVWDGSKAGSVRQTLRIPIFGGLKLIRDLPYVPLKYHPQQEAIVQQVLKRTSKALEFWKPGFSHREHQGTGLAEVYDRVEKYPFSGRAVIDPEMMRQMQPANKIMPRSRDVSDLRSISRVCLSDLAASKQEPEILEELLKDASKALLENVDGPTPQNSISDDDSYTYYSDDSNASLAMPRRKGTATKEVQLSEQQMLIVSGLLYGYSLREGTWGAFAVDRVSDITWNSTIFDSLVMEKTIKDVIYQLVVAHGVGASDFDDFVKGKGKGFVGLLYGPPGSGKTLTAEAIAETAQMPLYSVSSGALGHEASRIHNRLSKILKLAGHWKAVLLLDEADVFLAQRTTTDIERNAIVSVFLRELEYYQGILLLTTNQADVIDEAFQSRIHLSLQYPSLDATARLKIWENFMVNARQYGSIKVDVNQSDLRRLAETPLNGRQIKNTVSIAVKIAATTEPHVVTASSLSDTAKLLQMSQFSHQLGPKTSNQDINASLLMKYNLLASEHSQTAAGEVVKPAPGVFMAVLPGLTGVCCGVLGTLLLLRNGGFRHFLS</sequence>
<reference evidence="1 2" key="1">
    <citation type="journal article" date="2022" name="New Phytol.">
        <title>Ecological generalism drives hyperdiversity of secondary metabolite gene clusters in xylarialean endophytes.</title>
        <authorList>
            <person name="Franco M.E.E."/>
            <person name="Wisecaver J.H."/>
            <person name="Arnold A.E."/>
            <person name="Ju Y.M."/>
            <person name="Slot J.C."/>
            <person name="Ahrendt S."/>
            <person name="Moore L.P."/>
            <person name="Eastman K.E."/>
            <person name="Scott K."/>
            <person name="Konkel Z."/>
            <person name="Mondo S.J."/>
            <person name="Kuo A."/>
            <person name="Hayes R.D."/>
            <person name="Haridas S."/>
            <person name="Andreopoulos B."/>
            <person name="Riley R."/>
            <person name="LaButti K."/>
            <person name="Pangilinan J."/>
            <person name="Lipzen A."/>
            <person name="Amirebrahimi M."/>
            <person name="Yan J."/>
            <person name="Adam C."/>
            <person name="Keymanesh K."/>
            <person name="Ng V."/>
            <person name="Louie K."/>
            <person name="Northen T."/>
            <person name="Drula E."/>
            <person name="Henrissat B."/>
            <person name="Hsieh H.M."/>
            <person name="Youens-Clark K."/>
            <person name="Lutzoni F."/>
            <person name="Miadlikowska J."/>
            <person name="Eastwood D.C."/>
            <person name="Hamelin R.C."/>
            <person name="Grigoriev I.V."/>
            <person name="U'Ren J.M."/>
        </authorList>
    </citation>
    <scope>NUCLEOTIDE SEQUENCE [LARGE SCALE GENOMIC DNA]</scope>
    <source>
        <strain evidence="1 2">CBS 119005</strain>
    </source>
</reference>
<name>A0ACB9Z4Q1_9PEZI</name>
<accession>A0ACB9Z4Q1</accession>
<comment type="caution">
    <text evidence="1">The sequence shown here is derived from an EMBL/GenBank/DDBJ whole genome shotgun (WGS) entry which is preliminary data.</text>
</comment>
<gene>
    <name evidence="1" type="ORF">F4820DRAFT_416037</name>
</gene>